<sequence length="253" mass="26451">MTVLWTVLLAGLTWWSVRTDTPTVREQRTLGQALPVVDRAVGQLVVAVGDGAWAMTGRQVEEGCRVTPMDDGAELTRGVDVVVAEGGERGLLESVADRLPGDWRAGVRVSSEGPRLRADAGEFVLVEGRVTTPGRVRFTVETGCRPLDEVALADLLPGYPGEPALDEALRALGRPADDSVEQVVAACPGGGTARTRWVEAGPAPVSLAGLKPLAAGAALVDTPEVYAWRRGPVVLLADATGEQVRLAASTGCA</sequence>
<keyword evidence="2" id="KW-1185">Reference proteome</keyword>
<dbReference type="AlphaFoldDB" id="A0A1C5IG57"/>
<reference evidence="2" key="1">
    <citation type="submission" date="2016-06" db="EMBL/GenBank/DDBJ databases">
        <authorList>
            <person name="Varghese N."/>
            <person name="Submissions Spin"/>
        </authorList>
    </citation>
    <scope>NUCLEOTIDE SEQUENCE [LARGE SCALE GENOMIC DNA]</scope>
    <source>
        <strain evidence="2">DSM 45161</strain>
    </source>
</reference>
<gene>
    <name evidence="1" type="ORF">GA0070614_2730</name>
</gene>
<proteinExistence type="predicted"/>
<protein>
    <submittedName>
        <fullName evidence="1">Uncharacterized protein</fullName>
    </submittedName>
</protein>
<name>A0A1C5IG57_9ACTN</name>
<organism evidence="1 2">
    <name type="scientific">Micromonospora coxensis</name>
    <dbReference type="NCBI Taxonomy" id="356852"/>
    <lineage>
        <taxon>Bacteria</taxon>
        <taxon>Bacillati</taxon>
        <taxon>Actinomycetota</taxon>
        <taxon>Actinomycetes</taxon>
        <taxon>Micromonosporales</taxon>
        <taxon>Micromonosporaceae</taxon>
        <taxon>Micromonospora</taxon>
    </lineage>
</organism>
<evidence type="ECO:0000313" key="2">
    <source>
        <dbReference type="Proteomes" id="UP000198215"/>
    </source>
</evidence>
<dbReference type="EMBL" id="LT607753">
    <property type="protein sequence ID" value="SCG57155.1"/>
    <property type="molecule type" value="Genomic_DNA"/>
</dbReference>
<evidence type="ECO:0000313" key="1">
    <source>
        <dbReference type="EMBL" id="SCG57155.1"/>
    </source>
</evidence>
<accession>A0A1C5IG57</accession>
<dbReference type="Proteomes" id="UP000198215">
    <property type="component" value="Chromosome I"/>
</dbReference>